<dbReference type="Pfam" id="PF01016">
    <property type="entry name" value="Ribosomal_L27"/>
    <property type="match status" value="1"/>
</dbReference>
<dbReference type="GO" id="GO:0005762">
    <property type="term" value="C:mitochondrial large ribosomal subunit"/>
    <property type="evidence" value="ECO:0007669"/>
    <property type="project" value="TreeGrafter"/>
</dbReference>
<feature type="compositionally biased region" description="Basic and acidic residues" evidence="7">
    <location>
        <begin position="315"/>
        <end position="337"/>
    </location>
</feature>
<comment type="caution">
    <text evidence="8">The sequence shown here is derived from an EMBL/GenBank/DDBJ whole genome shotgun (WGS) entry which is preliminary data.</text>
</comment>
<accession>A0AA38VMH9</accession>
<evidence type="ECO:0000256" key="3">
    <source>
        <dbReference type="ARBA" id="ARBA00022980"/>
    </source>
</evidence>
<evidence type="ECO:0000256" key="2">
    <source>
        <dbReference type="ARBA" id="ARBA00010797"/>
    </source>
</evidence>
<keyword evidence="3 8" id="KW-0689">Ribosomal protein</keyword>
<evidence type="ECO:0000256" key="6">
    <source>
        <dbReference type="ARBA" id="ARBA00035267"/>
    </source>
</evidence>
<dbReference type="AlphaFoldDB" id="A0AA38VMH9"/>
<dbReference type="GO" id="GO:0006412">
    <property type="term" value="P:translation"/>
    <property type="evidence" value="ECO:0007669"/>
    <property type="project" value="InterPro"/>
</dbReference>
<protein>
    <recommendedName>
        <fullName evidence="6">Large ribosomal subunit protein bL27m</fullName>
    </recommendedName>
</protein>
<evidence type="ECO:0000313" key="9">
    <source>
        <dbReference type="Proteomes" id="UP001174691"/>
    </source>
</evidence>
<evidence type="ECO:0000256" key="1">
    <source>
        <dbReference type="ARBA" id="ARBA00004173"/>
    </source>
</evidence>
<dbReference type="EMBL" id="JANBVN010000032">
    <property type="protein sequence ID" value="KAJ9160687.1"/>
    <property type="molecule type" value="Genomic_DNA"/>
</dbReference>
<keyword evidence="5" id="KW-0687">Ribonucleoprotein</keyword>
<name>A0AA38VMH9_9PEZI</name>
<proteinExistence type="inferred from homology"/>
<dbReference type="Gene3D" id="2.40.50.100">
    <property type="match status" value="1"/>
</dbReference>
<keyword evidence="4" id="KW-0496">Mitochondrion</keyword>
<dbReference type="InterPro" id="IPR001684">
    <property type="entry name" value="Ribosomal_bL27"/>
</dbReference>
<dbReference type="PRINTS" id="PR00063">
    <property type="entry name" value="RIBOSOMALL27"/>
</dbReference>
<dbReference type="PANTHER" id="PTHR15893:SF0">
    <property type="entry name" value="LARGE RIBOSOMAL SUBUNIT PROTEIN BL27M"/>
    <property type="match status" value="1"/>
</dbReference>
<organism evidence="8 9">
    <name type="scientific">Coniochaeta hoffmannii</name>
    <dbReference type="NCBI Taxonomy" id="91930"/>
    <lineage>
        <taxon>Eukaryota</taxon>
        <taxon>Fungi</taxon>
        <taxon>Dikarya</taxon>
        <taxon>Ascomycota</taxon>
        <taxon>Pezizomycotina</taxon>
        <taxon>Sordariomycetes</taxon>
        <taxon>Sordariomycetidae</taxon>
        <taxon>Coniochaetales</taxon>
        <taxon>Coniochaetaceae</taxon>
        <taxon>Coniochaeta</taxon>
    </lineage>
</organism>
<dbReference type="SUPFAM" id="SSF110324">
    <property type="entry name" value="Ribosomal L27 protein-like"/>
    <property type="match status" value="1"/>
</dbReference>
<dbReference type="Proteomes" id="UP001174691">
    <property type="component" value="Unassembled WGS sequence"/>
</dbReference>
<comment type="similarity">
    <text evidence="2">Belongs to the bacterial ribosomal protein bL27 family.</text>
</comment>
<dbReference type="GO" id="GO:0003735">
    <property type="term" value="F:structural constituent of ribosome"/>
    <property type="evidence" value="ECO:0007669"/>
    <property type="project" value="InterPro"/>
</dbReference>
<reference evidence="8" key="1">
    <citation type="submission" date="2022-07" db="EMBL/GenBank/DDBJ databases">
        <title>Fungi with potential for degradation of polypropylene.</title>
        <authorList>
            <person name="Gostincar C."/>
        </authorList>
    </citation>
    <scope>NUCLEOTIDE SEQUENCE</scope>
    <source>
        <strain evidence="8">EXF-13287</strain>
    </source>
</reference>
<evidence type="ECO:0000256" key="4">
    <source>
        <dbReference type="ARBA" id="ARBA00023128"/>
    </source>
</evidence>
<evidence type="ECO:0000256" key="7">
    <source>
        <dbReference type="SAM" id="MobiDB-lite"/>
    </source>
</evidence>
<feature type="region of interest" description="Disordered" evidence="7">
    <location>
        <begin position="315"/>
        <end position="348"/>
    </location>
</feature>
<keyword evidence="9" id="KW-1185">Reference proteome</keyword>
<sequence>MQLISLRRPMQAAALNSCRPQAASPAFLSELVSLLRLDVGHSSSGISGRRWAAVKSQGAYKLKNKKTIPKKLGAKRTGDQYVIPGNILYKQRGTIWHAGENAILGRDHTIHAAVAGYVKYYRDPARHPTRQYIGVTFRKEDKLPYPPNAPRVRRLGMVSVTRKTEDTAPPVLSSSGIPLKVVRKAVVPEAKAAATPTESAATPETAAVADVKAVKRTQRQTAKKRKAELAALRAAQRKIQKETRVLHLQSDYSYREHNWEIGRLVGGAGRVQGAGRTQSRRAMLRVRRRKKQIVFGTRKAEARRRRERRLEVMKRAAEKKAKKAAEVEKMAAKEKGKGKGQQKTTTAA</sequence>
<dbReference type="PANTHER" id="PTHR15893">
    <property type="entry name" value="RIBOSOMAL PROTEIN L27"/>
    <property type="match status" value="1"/>
</dbReference>
<evidence type="ECO:0000313" key="8">
    <source>
        <dbReference type="EMBL" id="KAJ9160687.1"/>
    </source>
</evidence>
<evidence type="ECO:0000256" key="5">
    <source>
        <dbReference type="ARBA" id="ARBA00023274"/>
    </source>
</evidence>
<gene>
    <name evidence="8" type="ORF">NKR19_g3031</name>
</gene>
<dbReference type="FunFam" id="2.40.50.100:FF:000042">
    <property type="entry name" value="50S ribosomal protein L27"/>
    <property type="match status" value="1"/>
</dbReference>
<comment type="subcellular location">
    <subcellularLocation>
        <location evidence="1">Mitochondrion</location>
    </subcellularLocation>
</comment>